<dbReference type="Pfam" id="PF11081">
    <property type="entry name" value="Adeno_L433K_22K"/>
    <property type="match status" value="1"/>
</dbReference>
<keyword evidence="1" id="KW-0175">Coiled coil</keyword>
<sequence length="186" mass="20966">EAVAFFGKEGLGVAKDGQDKRTKDHHVFSSLPGRLQDASIKRETTSDERGRPWVSCPSPACVLPFVLTAAAAAPWASCIVCLPFRCRRACNHTTTTTTTKMSESQNNAELEQMLTERMFELDEARHSITQMAFSIRAYEDQRGADMATIAELHQRIARLEQDLATTRDLLDEMAKKFDQAMKKWNR</sequence>
<evidence type="ECO:0000313" key="2">
    <source>
        <dbReference type="EMBL" id="KAK7508777.1"/>
    </source>
</evidence>
<proteinExistence type="predicted"/>
<name>A0ABR1K7A8_9PEZI</name>
<dbReference type="EMBL" id="JBBPHU010000026">
    <property type="protein sequence ID" value="KAK7508777.1"/>
    <property type="molecule type" value="Genomic_DNA"/>
</dbReference>
<reference evidence="2 3" key="1">
    <citation type="submission" date="2024-04" db="EMBL/GenBank/DDBJ databases">
        <title>Phyllosticta paracitricarpa is synonymous to the EU quarantine fungus P. citricarpa based on phylogenomic analyses.</title>
        <authorList>
            <consortium name="Lawrence Berkeley National Laboratory"/>
            <person name="Van Ingen-Buijs V.A."/>
            <person name="Van Westerhoven A.C."/>
            <person name="Haridas S."/>
            <person name="Skiadas P."/>
            <person name="Martin F."/>
            <person name="Groenewald J.Z."/>
            <person name="Crous P.W."/>
            <person name="Seidl M.F."/>
        </authorList>
    </citation>
    <scope>NUCLEOTIDE SEQUENCE [LARGE SCALE GENOMIC DNA]</scope>
    <source>
        <strain evidence="2 3">CBS 123371</strain>
    </source>
</reference>
<feature type="coiled-coil region" evidence="1">
    <location>
        <begin position="149"/>
        <end position="176"/>
    </location>
</feature>
<dbReference type="Proteomes" id="UP001363622">
    <property type="component" value="Unassembled WGS sequence"/>
</dbReference>
<accession>A0ABR1K7A8</accession>
<gene>
    <name evidence="2" type="ORF">IWZ03DRAFT_436766</name>
</gene>
<comment type="caution">
    <text evidence="2">The sequence shown here is derived from an EMBL/GenBank/DDBJ whole genome shotgun (WGS) entry which is preliminary data.</text>
</comment>
<dbReference type="InterPro" id="IPR021304">
    <property type="entry name" value="Adeno_L4-33K/L4-22K"/>
</dbReference>
<protein>
    <submittedName>
        <fullName evidence="2">Uncharacterized protein</fullName>
    </submittedName>
</protein>
<feature type="non-terminal residue" evidence="2">
    <location>
        <position position="1"/>
    </location>
</feature>
<evidence type="ECO:0000256" key="1">
    <source>
        <dbReference type="SAM" id="Coils"/>
    </source>
</evidence>
<evidence type="ECO:0000313" key="3">
    <source>
        <dbReference type="Proteomes" id="UP001363622"/>
    </source>
</evidence>
<keyword evidence="3" id="KW-1185">Reference proteome</keyword>
<organism evidence="2 3">
    <name type="scientific">Phyllosticta citriasiana</name>
    <dbReference type="NCBI Taxonomy" id="595635"/>
    <lineage>
        <taxon>Eukaryota</taxon>
        <taxon>Fungi</taxon>
        <taxon>Dikarya</taxon>
        <taxon>Ascomycota</taxon>
        <taxon>Pezizomycotina</taxon>
        <taxon>Dothideomycetes</taxon>
        <taxon>Dothideomycetes incertae sedis</taxon>
        <taxon>Botryosphaeriales</taxon>
        <taxon>Phyllostictaceae</taxon>
        <taxon>Phyllosticta</taxon>
    </lineage>
</organism>